<proteinExistence type="predicted"/>
<dbReference type="EMBL" id="GBRH01269633">
    <property type="protein sequence ID" value="JAD28262.1"/>
    <property type="molecule type" value="Transcribed_RNA"/>
</dbReference>
<reference evidence="1" key="1">
    <citation type="submission" date="2014-09" db="EMBL/GenBank/DDBJ databases">
        <authorList>
            <person name="Magalhaes I.L.F."/>
            <person name="Oliveira U."/>
            <person name="Santos F.R."/>
            <person name="Vidigal T.H.D.A."/>
            <person name="Brescovit A.D."/>
            <person name="Santos A.J."/>
        </authorList>
    </citation>
    <scope>NUCLEOTIDE SEQUENCE</scope>
    <source>
        <tissue evidence="1">Shoot tissue taken approximately 20 cm above the soil surface</tissue>
    </source>
</reference>
<dbReference type="AlphaFoldDB" id="A0A0A8Z065"/>
<reference evidence="1" key="2">
    <citation type="journal article" date="2015" name="Data Brief">
        <title>Shoot transcriptome of the giant reed, Arundo donax.</title>
        <authorList>
            <person name="Barrero R.A."/>
            <person name="Guerrero F.D."/>
            <person name="Moolhuijzen P."/>
            <person name="Goolsby J.A."/>
            <person name="Tidwell J."/>
            <person name="Bellgard S.E."/>
            <person name="Bellgard M.I."/>
        </authorList>
    </citation>
    <scope>NUCLEOTIDE SEQUENCE</scope>
    <source>
        <tissue evidence="1">Shoot tissue taken approximately 20 cm above the soil surface</tissue>
    </source>
</reference>
<evidence type="ECO:0000313" key="1">
    <source>
        <dbReference type="EMBL" id="JAD28262.1"/>
    </source>
</evidence>
<protein>
    <submittedName>
        <fullName evidence="1">Uncharacterized protein</fullName>
    </submittedName>
</protein>
<sequence>MLDTYFCLFLSLNYTSTSFPLGVYS</sequence>
<accession>A0A0A8Z065</accession>
<name>A0A0A8Z065_ARUDO</name>
<organism evidence="1">
    <name type="scientific">Arundo donax</name>
    <name type="common">Giant reed</name>
    <name type="synonym">Donax arundinaceus</name>
    <dbReference type="NCBI Taxonomy" id="35708"/>
    <lineage>
        <taxon>Eukaryota</taxon>
        <taxon>Viridiplantae</taxon>
        <taxon>Streptophyta</taxon>
        <taxon>Embryophyta</taxon>
        <taxon>Tracheophyta</taxon>
        <taxon>Spermatophyta</taxon>
        <taxon>Magnoliopsida</taxon>
        <taxon>Liliopsida</taxon>
        <taxon>Poales</taxon>
        <taxon>Poaceae</taxon>
        <taxon>PACMAD clade</taxon>
        <taxon>Arundinoideae</taxon>
        <taxon>Arundineae</taxon>
        <taxon>Arundo</taxon>
    </lineage>
</organism>